<keyword evidence="3" id="KW-0597">Phosphoprotein</keyword>
<keyword evidence="6" id="KW-0418">Kinase</keyword>
<evidence type="ECO:0000256" key="9">
    <source>
        <dbReference type="SAM" id="Phobius"/>
    </source>
</evidence>
<dbReference type="SUPFAM" id="SSF47384">
    <property type="entry name" value="Homodimeric domain of signal transducing histidine kinase"/>
    <property type="match status" value="1"/>
</dbReference>
<feature type="transmembrane region" description="Helical" evidence="9">
    <location>
        <begin position="33"/>
        <end position="50"/>
    </location>
</feature>
<dbReference type="Gene3D" id="1.10.287.130">
    <property type="match status" value="1"/>
</dbReference>
<dbReference type="Pfam" id="PF02518">
    <property type="entry name" value="HATPase_c"/>
    <property type="match status" value="1"/>
</dbReference>
<dbReference type="RefSeq" id="WP_242992290.1">
    <property type="nucleotide sequence ID" value="NZ_QGDS01000002.1"/>
</dbReference>
<keyword evidence="9" id="KW-0472">Membrane</keyword>
<dbReference type="SUPFAM" id="SSF55874">
    <property type="entry name" value="ATPase domain of HSP90 chaperone/DNA topoisomerase II/histidine kinase"/>
    <property type="match status" value="1"/>
</dbReference>
<evidence type="ECO:0000313" key="11">
    <source>
        <dbReference type="EMBL" id="SUQ13024.1"/>
    </source>
</evidence>
<dbReference type="PROSITE" id="PS50109">
    <property type="entry name" value="HIS_KIN"/>
    <property type="match status" value="1"/>
</dbReference>
<dbReference type="Gene3D" id="3.30.565.10">
    <property type="entry name" value="Histidine kinase-like ATPase, C-terminal domain"/>
    <property type="match status" value="1"/>
</dbReference>
<dbReference type="PANTHER" id="PTHR43065">
    <property type="entry name" value="SENSOR HISTIDINE KINASE"/>
    <property type="match status" value="1"/>
</dbReference>
<feature type="transmembrane region" description="Helical" evidence="9">
    <location>
        <begin position="7"/>
        <end position="27"/>
    </location>
</feature>
<evidence type="ECO:0000259" key="10">
    <source>
        <dbReference type="PROSITE" id="PS50109"/>
    </source>
</evidence>
<keyword evidence="8" id="KW-0902">Two-component regulatory system</keyword>
<dbReference type="SMART" id="SM00387">
    <property type="entry name" value="HATPase_c"/>
    <property type="match status" value="1"/>
</dbReference>
<dbReference type="CDD" id="cd00082">
    <property type="entry name" value="HisKA"/>
    <property type="match status" value="1"/>
</dbReference>
<dbReference type="EMBL" id="UHJJ01000002">
    <property type="protein sequence ID" value="SUQ13024.1"/>
    <property type="molecule type" value="Genomic_DNA"/>
</dbReference>
<evidence type="ECO:0000256" key="5">
    <source>
        <dbReference type="ARBA" id="ARBA00022741"/>
    </source>
</evidence>
<dbReference type="InterPro" id="IPR003594">
    <property type="entry name" value="HATPase_dom"/>
</dbReference>
<organism evidence="11 12">
    <name type="scientific">Faecalicatena contorta</name>
    <dbReference type="NCBI Taxonomy" id="39482"/>
    <lineage>
        <taxon>Bacteria</taxon>
        <taxon>Bacillati</taxon>
        <taxon>Bacillota</taxon>
        <taxon>Clostridia</taxon>
        <taxon>Lachnospirales</taxon>
        <taxon>Lachnospiraceae</taxon>
        <taxon>Faecalicatena</taxon>
    </lineage>
</organism>
<dbReference type="InterPro" id="IPR036097">
    <property type="entry name" value="HisK_dim/P_sf"/>
</dbReference>
<feature type="domain" description="Histidine kinase" evidence="10">
    <location>
        <begin position="372"/>
        <end position="602"/>
    </location>
</feature>
<dbReference type="InterPro" id="IPR031621">
    <property type="entry name" value="HisKA_7TM"/>
</dbReference>
<reference evidence="12" key="1">
    <citation type="submission" date="2017-07" db="EMBL/GenBank/DDBJ databases">
        <authorList>
            <person name="Varghese N."/>
            <person name="Submissions S."/>
        </authorList>
    </citation>
    <scope>NUCLEOTIDE SEQUENCE [LARGE SCALE GENOMIC DNA]</scope>
    <source>
        <strain evidence="12">NLAE-zl-C134</strain>
    </source>
</reference>
<evidence type="ECO:0000256" key="2">
    <source>
        <dbReference type="ARBA" id="ARBA00012438"/>
    </source>
</evidence>
<dbReference type="InterPro" id="IPR035965">
    <property type="entry name" value="PAS-like_dom_sf"/>
</dbReference>
<feature type="transmembrane region" description="Helical" evidence="9">
    <location>
        <begin position="201"/>
        <end position="220"/>
    </location>
</feature>
<dbReference type="NCBIfam" id="TIGR00229">
    <property type="entry name" value="sensory_box"/>
    <property type="match status" value="1"/>
</dbReference>
<dbReference type="EC" id="2.7.13.3" evidence="2"/>
<evidence type="ECO:0000256" key="3">
    <source>
        <dbReference type="ARBA" id="ARBA00022553"/>
    </source>
</evidence>
<comment type="catalytic activity">
    <reaction evidence="1">
        <text>ATP + protein L-histidine = ADP + protein N-phospho-L-histidine.</text>
        <dbReference type="EC" id="2.7.13.3"/>
    </reaction>
</comment>
<dbReference type="InterPro" id="IPR036890">
    <property type="entry name" value="HATPase_C_sf"/>
</dbReference>
<dbReference type="Pfam" id="PF00989">
    <property type="entry name" value="PAS"/>
    <property type="match status" value="1"/>
</dbReference>
<feature type="transmembrane region" description="Helical" evidence="9">
    <location>
        <begin position="132"/>
        <end position="154"/>
    </location>
</feature>
<keyword evidence="12" id="KW-1185">Reference proteome</keyword>
<dbReference type="GO" id="GO:0005524">
    <property type="term" value="F:ATP binding"/>
    <property type="evidence" value="ECO:0007669"/>
    <property type="project" value="UniProtKB-KW"/>
</dbReference>
<name>A0A316A2J0_9FIRM</name>
<evidence type="ECO:0000256" key="7">
    <source>
        <dbReference type="ARBA" id="ARBA00022840"/>
    </source>
</evidence>
<evidence type="ECO:0000256" key="6">
    <source>
        <dbReference type="ARBA" id="ARBA00022777"/>
    </source>
</evidence>
<gene>
    <name evidence="11" type="ORF">SAMN05216529_102241</name>
</gene>
<evidence type="ECO:0000313" key="12">
    <source>
        <dbReference type="Proteomes" id="UP000254051"/>
    </source>
</evidence>
<dbReference type="GO" id="GO:0006355">
    <property type="term" value="P:regulation of DNA-templated transcription"/>
    <property type="evidence" value="ECO:0007669"/>
    <property type="project" value="InterPro"/>
</dbReference>
<dbReference type="Proteomes" id="UP000254051">
    <property type="component" value="Unassembled WGS sequence"/>
</dbReference>
<feature type="transmembrane region" description="Helical" evidence="9">
    <location>
        <begin position="62"/>
        <end position="85"/>
    </location>
</feature>
<keyword evidence="5" id="KW-0547">Nucleotide-binding</keyword>
<dbReference type="GO" id="GO:0000155">
    <property type="term" value="F:phosphorelay sensor kinase activity"/>
    <property type="evidence" value="ECO:0007669"/>
    <property type="project" value="InterPro"/>
</dbReference>
<dbReference type="Pfam" id="PF16927">
    <property type="entry name" value="HisKA_7TM"/>
    <property type="match status" value="1"/>
</dbReference>
<evidence type="ECO:0000256" key="1">
    <source>
        <dbReference type="ARBA" id="ARBA00000085"/>
    </source>
</evidence>
<evidence type="ECO:0000256" key="8">
    <source>
        <dbReference type="ARBA" id="ARBA00023012"/>
    </source>
</evidence>
<dbReference type="SUPFAM" id="SSF55785">
    <property type="entry name" value="PYP-like sensor domain (PAS domain)"/>
    <property type="match status" value="1"/>
</dbReference>
<feature type="transmembrane region" description="Helical" evidence="9">
    <location>
        <begin position="97"/>
        <end position="120"/>
    </location>
</feature>
<dbReference type="InterPro" id="IPR004358">
    <property type="entry name" value="Sig_transdc_His_kin-like_C"/>
</dbReference>
<accession>A0A316A2J0</accession>
<proteinExistence type="predicted"/>
<feature type="transmembrane region" description="Helical" evidence="9">
    <location>
        <begin position="166"/>
        <end position="189"/>
    </location>
</feature>
<keyword evidence="4" id="KW-0808">Transferase</keyword>
<dbReference type="Gene3D" id="3.30.450.20">
    <property type="entry name" value="PAS domain"/>
    <property type="match status" value="1"/>
</dbReference>
<dbReference type="InterPro" id="IPR003661">
    <property type="entry name" value="HisK_dim/P_dom"/>
</dbReference>
<dbReference type="InterPro" id="IPR005467">
    <property type="entry name" value="His_kinase_dom"/>
</dbReference>
<keyword evidence="7" id="KW-0067">ATP-binding</keyword>
<protein>
    <recommendedName>
        <fullName evidence="2">histidine kinase</fullName>
        <ecNumber evidence="2">2.7.13.3</ecNumber>
    </recommendedName>
</protein>
<dbReference type="InterPro" id="IPR013767">
    <property type="entry name" value="PAS_fold"/>
</dbReference>
<keyword evidence="9" id="KW-0812">Transmembrane</keyword>
<dbReference type="AlphaFoldDB" id="A0A316A2J0"/>
<dbReference type="InterPro" id="IPR000014">
    <property type="entry name" value="PAS"/>
</dbReference>
<dbReference type="PANTHER" id="PTHR43065:SF10">
    <property type="entry name" value="PEROXIDE STRESS-ACTIVATED HISTIDINE KINASE MAK3"/>
    <property type="match status" value="1"/>
</dbReference>
<evidence type="ECO:0000256" key="4">
    <source>
        <dbReference type="ARBA" id="ARBA00022679"/>
    </source>
</evidence>
<sequence>MIIGHVLDISVAILAYFIVSCVLKGRLSKAQKLYLSSAAFLLIWLLAVIGMDYTENRTTLQVLDAITCACSALLIVTILLMSLVVTQNLVQVPWYYWLLYILPVLSSLVVFTNPLHHLFYRRFSIYASEVQFGPLFLISGLQYYINSVAVLIIMFRYGTVSKTRRIWGQVSLFTGGLLVPLITNLLATLKIIKLPISATPLAFLVTIFTHGVAVYYLNFLNIKPIALESMVDNISEGYMLLSSDRCIVYSNNAFDEIFGKHYKMRIDSYLHKVVEELEERKKDVIYNLLNFFDVCKQSVNVISYEQAILCEDGKIYYSVELTPIFVRHSMAGVLVMFRDVTKLKEEMQKKQQNLSRAMERERLISLGQMIGSISHNLKTPIMAISGGVTLLEDLVREYEESVGDEEVTVEDHREIAQEMQGWLLRIKEGCAYMSDIITTVKGMAANLSIPSEGEFTIDEVFKRVEMFLRTKLIKNGCGLKILNELPEGTTLCGDVNNMVQVINNLLDNACDAMEGKGGGIVMKAYRERSSVYIVVKDQGGGISRDIQEKLFRSMCTTKGTKGTGLGLYSSAEIIRARFGGRIWGENNEEGGASFYVELPMEEEDKRDAEEQSWKRKKRF</sequence>
<keyword evidence="9" id="KW-1133">Transmembrane helix</keyword>
<dbReference type="PRINTS" id="PR00344">
    <property type="entry name" value="BCTRLSENSOR"/>
</dbReference>